<evidence type="ECO:0000256" key="10">
    <source>
        <dbReference type="RuleBase" id="RU363063"/>
    </source>
</evidence>
<comment type="caution">
    <text evidence="11">The sequence shown here is derived from an EMBL/GenBank/DDBJ whole genome shotgun (WGS) entry which is preliminary data.</text>
</comment>
<feature type="transmembrane region" description="Helical" evidence="10">
    <location>
        <begin position="32"/>
        <end position="52"/>
    </location>
</feature>
<keyword evidence="4" id="KW-0808">Transferase</keyword>
<dbReference type="EMBL" id="CAJNOT010000137">
    <property type="protein sequence ID" value="CAF0858772.1"/>
    <property type="molecule type" value="Genomic_DNA"/>
</dbReference>
<dbReference type="AlphaFoldDB" id="A0A813X194"/>
<dbReference type="Gene3D" id="3.90.550.50">
    <property type="match status" value="1"/>
</dbReference>
<dbReference type="GO" id="GO:0006493">
    <property type="term" value="P:protein O-linked glycosylation"/>
    <property type="evidence" value="ECO:0007669"/>
    <property type="project" value="TreeGrafter"/>
</dbReference>
<dbReference type="Proteomes" id="UP000663864">
    <property type="component" value="Unassembled WGS sequence"/>
</dbReference>
<sequence length="408" mass="48910">MPSSIKLVNHSFIFKRKSLNKLFGSCQCHLSVYMKCIICILILYYLNILIGFNSSIWSEKSFENEYYLRMIHIDVTKIEENVEQVLGLPINILPNKFLIKNEYLCGRSLDPETLIHPHLIILVKSNCENFQERQAIRMTWAQKNRLLKTNIQLAFVLGTNAHNTSVEDESAKYGDIIQIDKIDYYYYSSYKMIMMLRWINDYCTSKSRRSPHIDLRKYVLFVDDDYYVDLDSLLLYIYSIDEDKEMTTYERRTFLTGELHEKSRPRRFINDRWYVSINDYPYDMYPNYISTGCFLMTRYNARLYYIASKYIRLFYFDHVYMGLLSYSMSTNLIANNQLFSTSLSLNHKLNNNQLRFLYQWKSIFNNQIYFNSTKNPICFRGYRTQKLIDIWNQIHQTNLTFTFDSSIK</sequence>
<comment type="similarity">
    <text evidence="2 10">Belongs to the glycosyltransferase 31 family.</text>
</comment>
<keyword evidence="8 10" id="KW-0333">Golgi apparatus</keyword>
<dbReference type="GO" id="GO:0016758">
    <property type="term" value="F:hexosyltransferase activity"/>
    <property type="evidence" value="ECO:0007669"/>
    <property type="project" value="InterPro"/>
</dbReference>
<evidence type="ECO:0000313" key="11">
    <source>
        <dbReference type="EMBL" id="CAF0858772.1"/>
    </source>
</evidence>
<evidence type="ECO:0000256" key="6">
    <source>
        <dbReference type="ARBA" id="ARBA00022968"/>
    </source>
</evidence>
<evidence type="ECO:0000256" key="2">
    <source>
        <dbReference type="ARBA" id="ARBA00008661"/>
    </source>
</evidence>
<evidence type="ECO:0000256" key="4">
    <source>
        <dbReference type="ARBA" id="ARBA00022679"/>
    </source>
</evidence>
<gene>
    <name evidence="11" type="ORF">ZHD862_LOCUS5269</name>
</gene>
<proteinExistence type="inferred from homology"/>
<evidence type="ECO:0000256" key="7">
    <source>
        <dbReference type="ARBA" id="ARBA00022989"/>
    </source>
</evidence>
<keyword evidence="7 10" id="KW-1133">Transmembrane helix</keyword>
<reference evidence="11" key="1">
    <citation type="submission" date="2021-02" db="EMBL/GenBank/DDBJ databases">
        <authorList>
            <person name="Nowell W R."/>
        </authorList>
    </citation>
    <scope>NUCLEOTIDE SEQUENCE</scope>
</reference>
<keyword evidence="9 10" id="KW-0472">Membrane</keyword>
<keyword evidence="6 10" id="KW-0735">Signal-anchor</keyword>
<comment type="subcellular location">
    <subcellularLocation>
        <location evidence="1 10">Golgi apparatus membrane</location>
        <topology evidence="1 10">Single-pass type II membrane protein</topology>
    </subcellularLocation>
</comment>
<evidence type="ECO:0000256" key="3">
    <source>
        <dbReference type="ARBA" id="ARBA00022676"/>
    </source>
</evidence>
<evidence type="ECO:0000256" key="8">
    <source>
        <dbReference type="ARBA" id="ARBA00023034"/>
    </source>
</evidence>
<name>A0A813X194_9BILA</name>
<dbReference type="PANTHER" id="PTHR11214">
    <property type="entry name" value="BETA-1,3-N-ACETYLGLUCOSAMINYLTRANSFERASE"/>
    <property type="match status" value="1"/>
</dbReference>
<keyword evidence="5 10" id="KW-0812">Transmembrane</keyword>
<keyword evidence="3 10" id="KW-0328">Glycosyltransferase</keyword>
<evidence type="ECO:0000256" key="5">
    <source>
        <dbReference type="ARBA" id="ARBA00022692"/>
    </source>
</evidence>
<dbReference type="GO" id="GO:0008194">
    <property type="term" value="F:UDP-glycosyltransferase activity"/>
    <property type="evidence" value="ECO:0007669"/>
    <property type="project" value="TreeGrafter"/>
</dbReference>
<evidence type="ECO:0000256" key="9">
    <source>
        <dbReference type="ARBA" id="ARBA00023136"/>
    </source>
</evidence>
<protein>
    <recommendedName>
        <fullName evidence="10">Hexosyltransferase</fullName>
        <ecNumber evidence="10">2.4.1.-</ecNumber>
    </recommendedName>
</protein>
<dbReference type="InterPro" id="IPR002659">
    <property type="entry name" value="Glyco_trans_31"/>
</dbReference>
<dbReference type="GO" id="GO:0000139">
    <property type="term" value="C:Golgi membrane"/>
    <property type="evidence" value="ECO:0007669"/>
    <property type="project" value="UniProtKB-SubCell"/>
</dbReference>
<dbReference type="EC" id="2.4.1.-" evidence="10"/>
<evidence type="ECO:0000313" key="12">
    <source>
        <dbReference type="Proteomes" id="UP000663864"/>
    </source>
</evidence>
<accession>A0A813X194</accession>
<evidence type="ECO:0000256" key="1">
    <source>
        <dbReference type="ARBA" id="ARBA00004323"/>
    </source>
</evidence>
<dbReference type="PANTHER" id="PTHR11214:SF349">
    <property type="entry name" value="BETA-1,3-GALACTOSYLTRANSFERASE BRN"/>
    <property type="match status" value="1"/>
</dbReference>
<dbReference type="Pfam" id="PF01762">
    <property type="entry name" value="Galactosyl_T"/>
    <property type="match status" value="1"/>
</dbReference>
<organism evidence="11 12">
    <name type="scientific">Rotaria sordida</name>
    <dbReference type="NCBI Taxonomy" id="392033"/>
    <lineage>
        <taxon>Eukaryota</taxon>
        <taxon>Metazoa</taxon>
        <taxon>Spiralia</taxon>
        <taxon>Gnathifera</taxon>
        <taxon>Rotifera</taxon>
        <taxon>Eurotatoria</taxon>
        <taxon>Bdelloidea</taxon>
        <taxon>Philodinida</taxon>
        <taxon>Philodinidae</taxon>
        <taxon>Rotaria</taxon>
    </lineage>
</organism>